<dbReference type="InterPro" id="IPR050204">
    <property type="entry name" value="AraC_XylS_family_regulators"/>
</dbReference>
<dbReference type="Gene3D" id="1.10.10.60">
    <property type="entry name" value="Homeodomain-like"/>
    <property type="match status" value="2"/>
</dbReference>
<keyword evidence="6" id="KW-1185">Reference proteome</keyword>
<sequence>MKEKEVLHFSCHYTRFRDGEHFTPDTVLGMVITGSMELFDGKKRLHFKAGDLYLAHRNQLLKYIKYPPDQGEFQSVSLSFEEDCIRAIAKEINFQDQNSYEKQACIEIPKYKPLLAFFQSLNEYEAILNTNTALLKLKQKEALLLLLECQPSLKKQLFDFNAPNRISLEAFMEKSFHFNVNLERLAYLSGRSLSTFKRDFEQIYHQTPSRWLMQRRLSEAYYLIKEKGQSASTVYLEVGFENLSHFSFAFKKYFGINASSINPE</sequence>
<dbReference type="Pfam" id="PF12833">
    <property type="entry name" value="HTH_18"/>
    <property type="match status" value="1"/>
</dbReference>
<comment type="caution">
    <text evidence="5">The sequence shown here is derived from an EMBL/GenBank/DDBJ whole genome shotgun (WGS) entry which is preliminary data.</text>
</comment>
<dbReference type="InterPro" id="IPR054015">
    <property type="entry name" value="ExsA-like_N"/>
</dbReference>
<dbReference type="SUPFAM" id="SSF51215">
    <property type="entry name" value="Regulatory protein AraC"/>
    <property type="match status" value="1"/>
</dbReference>
<evidence type="ECO:0000259" key="4">
    <source>
        <dbReference type="PROSITE" id="PS01124"/>
    </source>
</evidence>
<dbReference type="InterPro" id="IPR009057">
    <property type="entry name" value="Homeodomain-like_sf"/>
</dbReference>
<dbReference type="Proteomes" id="UP001629059">
    <property type="component" value="Unassembled WGS sequence"/>
</dbReference>
<proteinExistence type="predicted"/>
<feature type="domain" description="HTH araC/xylS-type" evidence="4">
    <location>
        <begin position="166"/>
        <end position="264"/>
    </location>
</feature>
<dbReference type="InterPro" id="IPR037923">
    <property type="entry name" value="HTH-like"/>
</dbReference>
<dbReference type="RefSeq" id="WP_408073726.1">
    <property type="nucleotide sequence ID" value="NZ_JBELQB010000003.1"/>
</dbReference>
<evidence type="ECO:0000313" key="5">
    <source>
        <dbReference type="EMBL" id="MFL9836695.1"/>
    </source>
</evidence>
<dbReference type="InterPro" id="IPR018060">
    <property type="entry name" value="HTH_AraC"/>
</dbReference>
<evidence type="ECO:0000256" key="3">
    <source>
        <dbReference type="ARBA" id="ARBA00023163"/>
    </source>
</evidence>
<dbReference type="PANTHER" id="PTHR46796:SF12">
    <property type="entry name" value="HTH-TYPE DNA-BINDING TRANSCRIPTIONAL ACTIVATOR EUTR"/>
    <property type="match status" value="1"/>
</dbReference>
<dbReference type="EMBL" id="JBELQB010000003">
    <property type="protein sequence ID" value="MFL9836695.1"/>
    <property type="molecule type" value="Genomic_DNA"/>
</dbReference>
<protein>
    <submittedName>
        <fullName evidence="5">AraC family transcriptional regulator</fullName>
    </submittedName>
</protein>
<keyword evidence="1" id="KW-0805">Transcription regulation</keyword>
<organism evidence="5 6">
    <name type="scientific">Flavobacterium rhizophilum</name>
    <dbReference type="NCBI Taxonomy" id="3163296"/>
    <lineage>
        <taxon>Bacteria</taxon>
        <taxon>Pseudomonadati</taxon>
        <taxon>Bacteroidota</taxon>
        <taxon>Flavobacteriia</taxon>
        <taxon>Flavobacteriales</taxon>
        <taxon>Flavobacteriaceae</taxon>
        <taxon>Flavobacterium</taxon>
    </lineage>
</organism>
<evidence type="ECO:0000313" key="6">
    <source>
        <dbReference type="Proteomes" id="UP001629059"/>
    </source>
</evidence>
<keyword evidence="2" id="KW-0238">DNA-binding</keyword>
<name>A0ABW8Y9X9_9FLAO</name>
<gene>
    <name evidence="5" type="ORF">ABS768_04245</name>
</gene>
<dbReference type="PROSITE" id="PS01124">
    <property type="entry name" value="HTH_ARAC_FAMILY_2"/>
    <property type="match status" value="1"/>
</dbReference>
<evidence type="ECO:0000256" key="2">
    <source>
        <dbReference type="ARBA" id="ARBA00023125"/>
    </source>
</evidence>
<dbReference type="PANTHER" id="PTHR46796">
    <property type="entry name" value="HTH-TYPE TRANSCRIPTIONAL ACTIVATOR RHAS-RELATED"/>
    <property type="match status" value="1"/>
</dbReference>
<keyword evidence="3" id="KW-0804">Transcription</keyword>
<evidence type="ECO:0000256" key="1">
    <source>
        <dbReference type="ARBA" id="ARBA00023015"/>
    </source>
</evidence>
<dbReference type="SMART" id="SM00342">
    <property type="entry name" value="HTH_ARAC"/>
    <property type="match status" value="1"/>
</dbReference>
<accession>A0ABW8Y9X9</accession>
<dbReference type="Pfam" id="PF22200">
    <property type="entry name" value="ExsA_N"/>
    <property type="match status" value="1"/>
</dbReference>
<dbReference type="SUPFAM" id="SSF46689">
    <property type="entry name" value="Homeodomain-like"/>
    <property type="match status" value="2"/>
</dbReference>
<reference evidence="5 6" key="1">
    <citation type="submission" date="2024-06" db="EMBL/GenBank/DDBJ databases">
        <authorList>
            <person name="Kaempfer P."/>
            <person name="Viver T."/>
        </authorList>
    </citation>
    <scope>NUCLEOTIDE SEQUENCE [LARGE SCALE GENOMIC DNA]</scope>
    <source>
        <strain evidence="5 6">ST-75</strain>
    </source>
</reference>